<feature type="domain" description="Nitroreductase" evidence="6">
    <location>
        <begin position="11"/>
        <end position="191"/>
    </location>
</feature>
<evidence type="ECO:0000256" key="3">
    <source>
        <dbReference type="ARBA" id="ARBA00022630"/>
    </source>
</evidence>
<dbReference type="EMBL" id="JNHK01000088">
    <property type="protein sequence ID" value="KDS37565.1"/>
    <property type="molecule type" value="Genomic_DNA"/>
</dbReference>
<dbReference type="InterPro" id="IPR029479">
    <property type="entry name" value="Nitroreductase"/>
</dbReference>
<proteinExistence type="inferred from homology"/>
<comment type="cofactor">
    <cofactor evidence="1">
        <name>FMN</name>
        <dbReference type="ChEBI" id="CHEBI:58210"/>
    </cofactor>
</comment>
<comment type="similarity">
    <text evidence="2">Belongs to the nitroreductase family.</text>
</comment>
<dbReference type="InterPro" id="IPR000415">
    <property type="entry name" value="Nitroreductase-like"/>
</dbReference>
<dbReference type="Pfam" id="PF00881">
    <property type="entry name" value="Nitroreductase"/>
    <property type="match status" value="1"/>
</dbReference>
<name>A0AB34L7W6_PARDI</name>
<keyword evidence="5" id="KW-0560">Oxidoreductase</keyword>
<organism evidence="7 8">
    <name type="scientific">Parabacteroides distasonis str. 3776 D15 i</name>
    <dbReference type="NCBI Taxonomy" id="1339342"/>
    <lineage>
        <taxon>Bacteria</taxon>
        <taxon>Pseudomonadati</taxon>
        <taxon>Bacteroidota</taxon>
        <taxon>Bacteroidia</taxon>
        <taxon>Bacteroidales</taxon>
        <taxon>Tannerellaceae</taxon>
        <taxon>Parabacteroides</taxon>
    </lineage>
</organism>
<dbReference type="SUPFAM" id="SSF55469">
    <property type="entry name" value="FMN-dependent nitroreductase-like"/>
    <property type="match status" value="1"/>
</dbReference>
<dbReference type="Proteomes" id="UP000027850">
    <property type="component" value="Unassembled WGS sequence"/>
</dbReference>
<keyword evidence="4" id="KW-0288">FMN</keyword>
<keyword evidence="3" id="KW-0285">Flavoprotein</keyword>
<dbReference type="PANTHER" id="PTHR43673">
    <property type="entry name" value="NAD(P)H NITROREDUCTASE YDGI-RELATED"/>
    <property type="match status" value="1"/>
</dbReference>
<evidence type="ECO:0000256" key="1">
    <source>
        <dbReference type="ARBA" id="ARBA00001917"/>
    </source>
</evidence>
<accession>A0AB34L7W6</accession>
<gene>
    <name evidence="7" type="ORF">M091_0648</name>
</gene>
<evidence type="ECO:0000256" key="5">
    <source>
        <dbReference type="ARBA" id="ARBA00023002"/>
    </source>
</evidence>
<protein>
    <submittedName>
        <fullName evidence="7">Nitroreductase family protein</fullName>
    </submittedName>
</protein>
<evidence type="ECO:0000313" key="7">
    <source>
        <dbReference type="EMBL" id="KDS37565.1"/>
    </source>
</evidence>
<reference evidence="7 8" key="1">
    <citation type="submission" date="2014-04" db="EMBL/GenBank/DDBJ databases">
        <authorList>
            <person name="Sears C."/>
            <person name="Carroll K."/>
            <person name="Sack B.R."/>
            <person name="Qadri F."/>
            <person name="Myers L.L."/>
            <person name="Chung G.-T."/>
            <person name="Escheverria P."/>
            <person name="Fraser C.M."/>
            <person name="Sadzewicz L."/>
            <person name="Shefchek K.A."/>
            <person name="Tallon L."/>
            <person name="Das S.P."/>
            <person name="Daugherty S."/>
            <person name="Mongodin E.F."/>
        </authorList>
    </citation>
    <scope>NUCLEOTIDE SEQUENCE [LARGE SCALE GENOMIC DNA]</scope>
    <source>
        <strain evidence="7 8">3776 D15 i</strain>
    </source>
</reference>
<dbReference type="PANTHER" id="PTHR43673:SF2">
    <property type="entry name" value="NITROREDUCTASE"/>
    <property type="match status" value="1"/>
</dbReference>
<sequence length="212" mass="23683">MPTPEQVMLLIKSRRSNRTLTSRPVPKKMLDKIVEAAHSAPTATNSQSLSFTVVTDPQKLRQVSDYTIGVFDSLAKLLLNPVVKCVVKPFMKDVYKYVPVFNRLKEEHKAGKDPILRKATALLLIHTPKSNRFGSEDANLAYQNASLMAQSLGVSQIYMGFVLTAIRQEGKDTLAKTLGIDGKIQAIMALGIPAFKYPKYTDRKEIVKNYIE</sequence>
<dbReference type="GO" id="GO:0016491">
    <property type="term" value="F:oxidoreductase activity"/>
    <property type="evidence" value="ECO:0007669"/>
    <property type="project" value="UniProtKB-KW"/>
</dbReference>
<evidence type="ECO:0000256" key="2">
    <source>
        <dbReference type="ARBA" id="ARBA00007118"/>
    </source>
</evidence>
<dbReference type="AlphaFoldDB" id="A0AB34L7W6"/>
<evidence type="ECO:0000259" key="6">
    <source>
        <dbReference type="Pfam" id="PF00881"/>
    </source>
</evidence>
<dbReference type="Gene3D" id="3.40.109.10">
    <property type="entry name" value="NADH Oxidase"/>
    <property type="match status" value="1"/>
</dbReference>
<comment type="caution">
    <text evidence="7">The sequence shown here is derived from an EMBL/GenBank/DDBJ whole genome shotgun (WGS) entry which is preliminary data.</text>
</comment>
<evidence type="ECO:0000256" key="4">
    <source>
        <dbReference type="ARBA" id="ARBA00022643"/>
    </source>
</evidence>
<evidence type="ECO:0000313" key="8">
    <source>
        <dbReference type="Proteomes" id="UP000027850"/>
    </source>
</evidence>